<evidence type="ECO:0000256" key="2">
    <source>
        <dbReference type="SAM" id="Phobius"/>
    </source>
</evidence>
<keyword evidence="2" id="KW-0472">Membrane</keyword>
<dbReference type="Proteomes" id="UP001610810">
    <property type="component" value="Unassembled WGS sequence"/>
</dbReference>
<name>A0ABW7RQR6_STRTE</name>
<evidence type="ECO:0000256" key="1">
    <source>
        <dbReference type="ARBA" id="ARBA00022801"/>
    </source>
</evidence>
<feature type="transmembrane region" description="Helical" evidence="2">
    <location>
        <begin position="26"/>
        <end position="57"/>
    </location>
</feature>
<proteinExistence type="predicted"/>
<evidence type="ECO:0000313" key="5">
    <source>
        <dbReference type="Proteomes" id="UP001610810"/>
    </source>
</evidence>
<organism evidence="4 5">
    <name type="scientific">Streptomyces tendae</name>
    <dbReference type="NCBI Taxonomy" id="1932"/>
    <lineage>
        <taxon>Bacteria</taxon>
        <taxon>Bacillati</taxon>
        <taxon>Actinomycetota</taxon>
        <taxon>Actinomycetes</taxon>
        <taxon>Kitasatosporales</taxon>
        <taxon>Streptomycetaceae</taxon>
        <taxon>Streptomyces</taxon>
    </lineage>
</organism>
<sequence>MLRTRRQHPAPGSTRETIQPPGTGQLVVWMVTVTLLVAVVGSLANSVMALVGLLVFLPAAAAAQCTVRQTALVCAWTALLGSAAFLTGGGDVALADRVLLLVLTACLIAASLYACRRRINSERAMVRLHSAAVAMQRQILRPLPLRTDDVLVDGVYEPVQEDRLVGGDIYDVVESAWGTRVLIGDVQGKGLAAVGAAFAVLGSFREAAHREPTLTGLVDALDASVVRHNSYVARRGDDERFVTVLILNIDDARNEVQAINCGHVPPHLLDAGSVITPPLDSGVPLGLAALAAEPATPGRFAFPGGTALLLTTDGLTESRAADGAFYPLDERLAALGDLPRSDLPRALHEDAHVYAGKAAPHDDVAILTVRRPPPLHPPAERTQSHFI</sequence>
<evidence type="ECO:0000259" key="3">
    <source>
        <dbReference type="SMART" id="SM00331"/>
    </source>
</evidence>
<accession>A0ABW7RQR6</accession>
<dbReference type="GO" id="GO:0004722">
    <property type="term" value="F:protein serine/threonine phosphatase activity"/>
    <property type="evidence" value="ECO:0007669"/>
    <property type="project" value="UniProtKB-EC"/>
</dbReference>
<dbReference type="SMART" id="SM00331">
    <property type="entry name" value="PP2C_SIG"/>
    <property type="match status" value="1"/>
</dbReference>
<dbReference type="EMBL" id="JBIQWK010000001">
    <property type="protein sequence ID" value="MFI0570286.1"/>
    <property type="molecule type" value="Genomic_DNA"/>
</dbReference>
<dbReference type="EC" id="3.1.3.16" evidence="4"/>
<gene>
    <name evidence="4" type="ORF">ACH3YB_01375</name>
</gene>
<dbReference type="Gene3D" id="3.60.40.10">
    <property type="entry name" value="PPM-type phosphatase domain"/>
    <property type="match status" value="1"/>
</dbReference>
<dbReference type="PANTHER" id="PTHR43156">
    <property type="entry name" value="STAGE II SPORULATION PROTEIN E-RELATED"/>
    <property type="match status" value="1"/>
</dbReference>
<feature type="transmembrane region" description="Helical" evidence="2">
    <location>
        <begin position="69"/>
        <end position="86"/>
    </location>
</feature>
<reference evidence="4 5" key="1">
    <citation type="submission" date="2024-10" db="EMBL/GenBank/DDBJ databases">
        <authorList>
            <person name="Wannawong T."/>
            <person name="Kuncharoen N."/>
            <person name="Mhuantong W."/>
        </authorList>
    </citation>
    <scope>NUCLEOTIDE SEQUENCE [LARGE SCALE GENOMIC DNA]</scope>
    <source>
        <strain evidence="4 5">CALK1-4</strain>
    </source>
</reference>
<dbReference type="SUPFAM" id="SSF81606">
    <property type="entry name" value="PP2C-like"/>
    <property type="match status" value="1"/>
</dbReference>
<dbReference type="InterPro" id="IPR052016">
    <property type="entry name" value="Bact_Sigma-Reg"/>
</dbReference>
<protein>
    <submittedName>
        <fullName evidence="4">PP2C family protein-serine/threonine phosphatase</fullName>
        <ecNumber evidence="4">3.1.3.16</ecNumber>
    </submittedName>
</protein>
<feature type="domain" description="PPM-type phosphatase" evidence="3">
    <location>
        <begin position="150"/>
        <end position="371"/>
    </location>
</feature>
<evidence type="ECO:0000313" key="4">
    <source>
        <dbReference type="EMBL" id="MFI0570286.1"/>
    </source>
</evidence>
<dbReference type="InterPro" id="IPR001932">
    <property type="entry name" value="PPM-type_phosphatase-like_dom"/>
</dbReference>
<dbReference type="PANTHER" id="PTHR43156:SF2">
    <property type="entry name" value="STAGE II SPORULATION PROTEIN E"/>
    <property type="match status" value="1"/>
</dbReference>
<keyword evidence="1 4" id="KW-0378">Hydrolase</keyword>
<keyword evidence="2" id="KW-1133">Transmembrane helix</keyword>
<feature type="transmembrane region" description="Helical" evidence="2">
    <location>
        <begin position="98"/>
        <end position="115"/>
    </location>
</feature>
<dbReference type="RefSeq" id="WP_346011550.1">
    <property type="nucleotide sequence ID" value="NZ_JBEPAR010000001.1"/>
</dbReference>
<comment type="caution">
    <text evidence="4">The sequence shown here is derived from an EMBL/GenBank/DDBJ whole genome shotgun (WGS) entry which is preliminary data.</text>
</comment>
<keyword evidence="5" id="KW-1185">Reference proteome</keyword>
<keyword evidence="2" id="KW-0812">Transmembrane</keyword>
<dbReference type="Pfam" id="PF07228">
    <property type="entry name" value="SpoIIE"/>
    <property type="match status" value="1"/>
</dbReference>
<dbReference type="InterPro" id="IPR036457">
    <property type="entry name" value="PPM-type-like_dom_sf"/>
</dbReference>